<comment type="caution">
    <text evidence="3">The sequence shown here is derived from an EMBL/GenBank/DDBJ whole genome shotgun (WGS) entry which is preliminary data.</text>
</comment>
<dbReference type="RefSeq" id="XP_040655706.1">
    <property type="nucleotide sequence ID" value="XM_040800673.1"/>
</dbReference>
<dbReference type="InParanoid" id="A0A151GGZ5"/>
<feature type="chain" id="PRO_5007580483" evidence="2">
    <location>
        <begin position="17"/>
        <end position="230"/>
    </location>
</feature>
<sequence length="230" mass="25856">MRPCTLLAALFLGAHGVPHGEHASSADGVVPRSPRELEPEDVDDIMQHQAQKEIEDEIKRKEQDLADKATKIAVIKAGLDSLAINEGIDCTTANQETMEGAMTCKFKEYYFKKSTASEIKYFTHNIVALALFIKMRGGMHRPRTGSIYASFDERPVDDPLHKKALLLENPASGEFVRVPIDLKEYFGMDKLPLMEIDKLRLFFSAGAEQMNVQSTSRRQRSCPPPPPRRR</sequence>
<keyword evidence="4" id="KW-1185">Reference proteome</keyword>
<feature type="region of interest" description="Disordered" evidence="1">
    <location>
        <begin position="211"/>
        <end position="230"/>
    </location>
</feature>
<evidence type="ECO:0000313" key="4">
    <source>
        <dbReference type="Proteomes" id="UP000076580"/>
    </source>
</evidence>
<organism evidence="3 4">
    <name type="scientific">Drechmeria coniospora</name>
    <name type="common">Nematophagous fungus</name>
    <name type="synonym">Meria coniospora</name>
    <dbReference type="NCBI Taxonomy" id="98403"/>
    <lineage>
        <taxon>Eukaryota</taxon>
        <taxon>Fungi</taxon>
        <taxon>Dikarya</taxon>
        <taxon>Ascomycota</taxon>
        <taxon>Pezizomycotina</taxon>
        <taxon>Sordariomycetes</taxon>
        <taxon>Hypocreomycetidae</taxon>
        <taxon>Hypocreales</taxon>
        <taxon>Ophiocordycipitaceae</taxon>
        <taxon>Drechmeria</taxon>
    </lineage>
</organism>
<dbReference type="AlphaFoldDB" id="A0A151GGZ5"/>
<dbReference type="GeneID" id="63715997"/>
<evidence type="ECO:0000256" key="2">
    <source>
        <dbReference type="SAM" id="SignalP"/>
    </source>
</evidence>
<feature type="signal peptide" evidence="2">
    <location>
        <begin position="1"/>
        <end position="16"/>
    </location>
</feature>
<proteinExistence type="predicted"/>
<dbReference type="EMBL" id="LAYC01000002">
    <property type="protein sequence ID" value="KYK56354.1"/>
    <property type="molecule type" value="Genomic_DNA"/>
</dbReference>
<name>A0A151GGZ5_DRECN</name>
<gene>
    <name evidence="3" type="ORF">DCS_03354</name>
</gene>
<evidence type="ECO:0000313" key="3">
    <source>
        <dbReference type="EMBL" id="KYK56354.1"/>
    </source>
</evidence>
<reference evidence="3 4" key="1">
    <citation type="journal article" date="2016" name="Sci. Rep.">
        <title>Insights into Adaptations to a Near-Obligate Nematode Endoparasitic Lifestyle from the Finished Genome of Drechmeria coniospora.</title>
        <authorList>
            <person name="Zhang L."/>
            <person name="Zhou Z."/>
            <person name="Guo Q."/>
            <person name="Fokkens L."/>
            <person name="Miskei M."/>
            <person name="Pocsi I."/>
            <person name="Zhang W."/>
            <person name="Chen M."/>
            <person name="Wang L."/>
            <person name="Sun Y."/>
            <person name="Donzelli B.G."/>
            <person name="Gibson D.M."/>
            <person name="Nelson D.R."/>
            <person name="Luo J.G."/>
            <person name="Rep M."/>
            <person name="Liu H."/>
            <person name="Yang S."/>
            <person name="Wang J."/>
            <person name="Krasnoff S.B."/>
            <person name="Xu Y."/>
            <person name="Molnar I."/>
            <person name="Lin M."/>
        </authorList>
    </citation>
    <scope>NUCLEOTIDE SEQUENCE [LARGE SCALE GENOMIC DNA]</scope>
    <source>
        <strain evidence="3 4">ARSEF 6962</strain>
    </source>
</reference>
<evidence type="ECO:0000256" key="1">
    <source>
        <dbReference type="SAM" id="MobiDB-lite"/>
    </source>
</evidence>
<dbReference type="Proteomes" id="UP000076580">
    <property type="component" value="Chromosome 02"/>
</dbReference>
<protein>
    <submittedName>
        <fullName evidence="3">Uncharacterized protein</fullName>
    </submittedName>
</protein>
<keyword evidence="2" id="KW-0732">Signal</keyword>
<accession>A0A151GGZ5</accession>